<evidence type="ECO:0000313" key="2">
    <source>
        <dbReference type="EMBL" id="SVA63780.1"/>
    </source>
</evidence>
<gene>
    <name evidence="2" type="ORF">METZ01_LOCUS116634</name>
</gene>
<dbReference type="AlphaFoldDB" id="A0A381XGN9"/>
<dbReference type="GO" id="GO:0005525">
    <property type="term" value="F:GTP binding"/>
    <property type="evidence" value="ECO:0007669"/>
    <property type="project" value="InterPro"/>
</dbReference>
<dbReference type="PROSITE" id="PS50936">
    <property type="entry name" value="ENGC_GTPASE"/>
    <property type="match status" value="1"/>
</dbReference>
<dbReference type="Gene3D" id="3.40.50.300">
    <property type="entry name" value="P-loop containing nucleotide triphosphate hydrolases"/>
    <property type="match status" value="1"/>
</dbReference>
<sequence length="179" mass="20256">MKQLDNNFGIIVSVYNKTGMVELSNGDQEHFLTKSNKIKPVVGDNVLYERLDEKTFLITEILESRSQLMRLNTKGQPQAIASNLTQILLITAPQPTPNLLLIDQFILISELMNCSLSIISNKIDITDENHHSFRIYEELGYRLVKISAKYKTNLDHLFNLLNHQTTILLGQSGVGKSTI</sequence>
<organism evidence="2">
    <name type="scientific">marine metagenome</name>
    <dbReference type="NCBI Taxonomy" id="408172"/>
    <lineage>
        <taxon>unclassified sequences</taxon>
        <taxon>metagenomes</taxon>
        <taxon>ecological metagenomes</taxon>
    </lineage>
</organism>
<protein>
    <recommendedName>
        <fullName evidence="1">EngC GTPase domain-containing protein</fullName>
    </recommendedName>
</protein>
<reference evidence="2" key="1">
    <citation type="submission" date="2018-05" db="EMBL/GenBank/DDBJ databases">
        <authorList>
            <person name="Lanie J.A."/>
            <person name="Ng W.-L."/>
            <person name="Kazmierczak K.M."/>
            <person name="Andrzejewski T.M."/>
            <person name="Davidsen T.M."/>
            <person name="Wayne K.J."/>
            <person name="Tettelin H."/>
            <person name="Glass J.I."/>
            <person name="Rusch D."/>
            <person name="Podicherti R."/>
            <person name="Tsui H.-C.T."/>
            <person name="Winkler M.E."/>
        </authorList>
    </citation>
    <scope>NUCLEOTIDE SEQUENCE</scope>
</reference>
<dbReference type="InterPro" id="IPR004881">
    <property type="entry name" value="Ribosome_biogen_GTPase_RsgA"/>
</dbReference>
<dbReference type="InterPro" id="IPR010914">
    <property type="entry name" value="RsgA_GTPase_dom"/>
</dbReference>
<dbReference type="EMBL" id="UINC01015079">
    <property type="protein sequence ID" value="SVA63780.1"/>
    <property type="molecule type" value="Genomic_DNA"/>
</dbReference>
<dbReference type="InterPro" id="IPR027417">
    <property type="entry name" value="P-loop_NTPase"/>
</dbReference>
<proteinExistence type="predicted"/>
<dbReference type="PANTHER" id="PTHR32120">
    <property type="entry name" value="SMALL RIBOSOMAL SUBUNIT BIOGENESIS GTPASE RSGA"/>
    <property type="match status" value="1"/>
</dbReference>
<evidence type="ECO:0000259" key="1">
    <source>
        <dbReference type="PROSITE" id="PS50936"/>
    </source>
</evidence>
<feature type="non-terminal residue" evidence="2">
    <location>
        <position position="179"/>
    </location>
</feature>
<feature type="domain" description="EngC GTPase" evidence="1">
    <location>
        <begin position="82"/>
        <end position="179"/>
    </location>
</feature>
<name>A0A381XGN9_9ZZZZ</name>
<accession>A0A381XGN9</accession>
<dbReference type="Pfam" id="PF03193">
    <property type="entry name" value="RsgA_GTPase"/>
    <property type="match status" value="1"/>
</dbReference>
<dbReference type="SUPFAM" id="SSF52540">
    <property type="entry name" value="P-loop containing nucleoside triphosphate hydrolases"/>
    <property type="match status" value="1"/>
</dbReference>
<dbReference type="GO" id="GO:0003924">
    <property type="term" value="F:GTPase activity"/>
    <property type="evidence" value="ECO:0007669"/>
    <property type="project" value="InterPro"/>
</dbReference>
<dbReference type="PANTHER" id="PTHR32120:SF11">
    <property type="entry name" value="SMALL RIBOSOMAL SUBUNIT BIOGENESIS GTPASE RSGA 1, MITOCHONDRIAL-RELATED"/>
    <property type="match status" value="1"/>
</dbReference>